<dbReference type="InterPro" id="IPR017937">
    <property type="entry name" value="Thioredoxin_CS"/>
</dbReference>
<dbReference type="GO" id="GO:0005783">
    <property type="term" value="C:endoplasmic reticulum"/>
    <property type="evidence" value="ECO:0007669"/>
    <property type="project" value="TreeGrafter"/>
</dbReference>
<accession>A0A6C0KDW0</accession>
<reference evidence="5" key="1">
    <citation type="journal article" date="2020" name="Nature">
        <title>Giant virus diversity and host interactions through global metagenomics.</title>
        <authorList>
            <person name="Schulz F."/>
            <person name="Roux S."/>
            <person name="Paez-Espino D."/>
            <person name="Jungbluth S."/>
            <person name="Walsh D.A."/>
            <person name="Denef V.J."/>
            <person name="McMahon K.D."/>
            <person name="Konstantinidis K.T."/>
            <person name="Eloe-Fadrosh E.A."/>
            <person name="Kyrpides N.C."/>
            <person name="Woyke T."/>
        </authorList>
    </citation>
    <scope>NUCLEOTIDE SEQUENCE</scope>
    <source>
        <strain evidence="5">GVMAG-S-3300011013-78</strain>
    </source>
</reference>
<dbReference type="CDD" id="cd02961">
    <property type="entry name" value="PDI_a_family"/>
    <property type="match status" value="1"/>
</dbReference>
<dbReference type="Gene3D" id="3.40.30.10">
    <property type="entry name" value="Glutaredoxin"/>
    <property type="match status" value="1"/>
</dbReference>
<dbReference type="InterPro" id="IPR051063">
    <property type="entry name" value="PDI"/>
</dbReference>
<evidence type="ECO:0000256" key="1">
    <source>
        <dbReference type="ARBA" id="ARBA00006347"/>
    </source>
</evidence>
<dbReference type="PROSITE" id="PS00194">
    <property type="entry name" value="THIOREDOXIN_1"/>
    <property type="match status" value="1"/>
</dbReference>
<name>A0A6C0KDW0_9ZZZZ</name>
<feature type="domain" description="Thioredoxin" evidence="4">
    <location>
        <begin position="1"/>
        <end position="111"/>
    </location>
</feature>
<sequence length="169" mass="19452">MKELIVQSSKDIESLKEHLKSSPAFIKFFSPYCGYCHMMQPEWIKMKNTLKNNYNDNLIVVDIPPEFMNELDVEINGFPTMVAMGPQHYKHHFQGNRSSEDFVNFLSSIGYTKREKKVKSKKTTRSRKTSKSSKASKASKKTTRSKKACKSSKKTTRSKSASKKTIRKN</sequence>
<dbReference type="PANTHER" id="PTHR45672">
    <property type="entry name" value="PROTEIN DISULFIDE-ISOMERASE C17H9.14C-RELATED"/>
    <property type="match status" value="1"/>
</dbReference>
<comment type="similarity">
    <text evidence="1">Belongs to the protein disulfide isomerase family.</text>
</comment>
<evidence type="ECO:0000256" key="2">
    <source>
        <dbReference type="ARBA" id="ARBA00022729"/>
    </source>
</evidence>
<dbReference type="InterPro" id="IPR036249">
    <property type="entry name" value="Thioredoxin-like_sf"/>
</dbReference>
<evidence type="ECO:0000256" key="3">
    <source>
        <dbReference type="SAM" id="MobiDB-lite"/>
    </source>
</evidence>
<feature type="compositionally biased region" description="Basic residues" evidence="3">
    <location>
        <begin position="116"/>
        <end position="131"/>
    </location>
</feature>
<dbReference type="SUPFAM" id="SSF52833">
    <property type="entry name" value="Thioredoxin-like"/>
    <property type="match status" value="1"/>
</dbReference>
<dbReference type="AlphaFoldDB" id="A0A6C0KDW0"/>
<organism evidence="5">
    <name type="scientific">viral metagenome</name>
    <dbReference type="NCBI Taxonomy" id="1070528"/>
    <lineage>
        <taxon>unclassified sequences</taxon>
        <taxon>metagenomes</taxon>
        <taxon>organismal metagenomes</taxon>
    </lineage>
</organism>
<evidence type="ECO:0000259" key="4">
    <source>
        <dbReference type="PROSITE" id="PS51352"/>
    </source>
</evidence>
<dbReference type="GO" id="GO:0003756">
    <property type="term" value="F:protein disulfide isomerase activity"/>
    <property type="evidence" value="ECO:0007669"/>
    <property type="project" value="TreeGrafter"/>
</dbReference>
<feature type="compositionally biased region" description="Basic residues" evidence="3">
    <location>
        <begin position="137"/>
        <end position="169"/>
    </location>
</feature>
<keyword evidence="2" id="KW-0732">Signal</keyword>
<feature type="region of interest" description="Disordered" evidence="3">
    <location>
        <begin position="116"/>
        <end position="169"/>
    </location>
</feature>
<proteinExistence type="inferred from homology"/>
<protein>
    <recommendedName>
        <fullName evidence="4">Thioredoxin domain-containing protein</fullName>
    </recommendedName>
</protein>
<dbReference type="EMBL" id="MN740877">
    <property type="protein sequence ID" value="QHU16215.1"/>
    <property type="molecule type" value="Genomic_DNA"/>
</dbReference>
<dbReference type="Pfam" id="PF00085">
    <property type="entry name" value="Thioredoxin"/>
    <property type="match status" value="1"/>
</dbReference>
<dbReference type="PANTHER" id="PTHR45672:SF3">
    <property type="entry name" value="THIOREDOXIN DOMAIN-CONTAINING PROTEIN 5"/>
    <property type="match status" value="1"/>
</dbReference>
<dbReference type="PROSITE" id="PS51352">
    <property type="entry name" value="THIOREDOXIN_2"/>
    <property type="match status" value="1"/>
</dbReference>
<dbReference type="GO" id="GO:0006457">
    <property type="term" value="P:protein folding"/>
    <property type="evidence" value="ECO:0007669"/>
    <property type="project" value="TreeGrafter"/>
</dbReference>
<dbReference type="InterPro" id="IPR013766">
    <property type="entry name" value="Thioredoxin_domain"/>
</dbReference>
<evidence type="ECO:0000313" key="5">
    <source>
        <dbReference type="EMBL" id="QHU16215.1"/>
    </source>
</evidence>